<gene>
    <name evidence="3" type="ORF">FSPOR_5747</name>
</gene>
<feature type="domain" description="SCP" evidence="2">
    <location>
        <begin position="133"/>
        <end position="272"/>
    </location>
</feature>
<evidence type="ECO:0000313" key="4">
    <source>
        <dbReference type="Proteomes" id="UP000266152"/>
    </source>
</evidence>
<dbReference type="AlphaFoldDB" id="A0A395S5C2"/>
<accession>A0A395S5C2</accession>
<dbReference type="Gene3D" id="3.40.33.10">
    <property type="entry name" value="CAP"/>
    <property type="match status" value="1"/>
</dbReference>
<feature type="chain" id="PRO_5017364737" description="SCP domain-containing protein" evidence="1">
    <location>
        <begin position="25"/>
        <end position="276"/>
    </location>
</feature>
<dbReference type="InterPro" id="IPR034113">
    <property type="entry name" value="SCP_GAPR1-like"/>
</dbReference>
<keyword evidence="4" id="KW-1185">Reference proteome</keyword>
<name>A0A395S5C2_FUSSP</name>
<dbReference type="Proteomes" id="UP000266152">
    <property type="component" value="Unassembled WGS sequence"/>
</dbReference>
<dbReference type="InterPro" id="IPR001283">
    <property type="entry name" value="CRISP-related"/>
</dbReference>
<evidence type="ECO:0000259" key="2">
    <source>
        <dbReference type="SMART" id="SM00198"/>
    </source>
</evidence>
<proteinExistence type="predicted"/>
<protein>
    <recommendedName>
        <fullName evidence="2">SCP domain-containing protein</fullName>
    </recommendedName>
</protein>
<comment type="caution">
    <text evidence="3">The sequence shown here is derived from an EMBL/GenBank/DDBJ whole genome shotgun (WGS) entry which is preliminary data.</text>
</comment>
<feature type="signal peptide" evidence="1">
    <location>
        <begin position="1"/>
        <end position="24"/>
    </location>
</feature>
<evidence type="ECO:0000256" key="1">
    <source>
        <dbReference type="SAM" id="SignalP"/>
    </source>
</evidence>
<keyword evidence="1" id="KW-0732">Signal</keyword>
<dbReference type="InterPro" id="IPR035940">
    <property type="entry name" value="CAP_sf"/>
</dbReference>
<dbReference type="SMART" id="SM00198">
    <property type="entry name" value="SCP"/>
    <property type="match status" value="1"/>
</dbReference>
<dbReference type="STRING" id="5514.A0A395S5C2"/>
<dbReference type="InterPro" id="IPR014044">
    <property type="entry name" value="CAP_dom"/>
</dbReference>
<dbReference type="CDD" id="cd05382">
    <property type="entry name" value="CAP_GAPR1-like"/>
    <property type="match status" value="1"/>
</dbReference>
<dbReference type="PRINTS" id="PR00837">
    <property type="entry name" value="V5TPXLIKE"/>
</dbReference>
<evidence type="ECO:0000313" key="3">
    <source>
        <dbReference type="EMBL" id="RGP67560.1"/>
    </source>
</evidence>
<dbReference type="Pfam" id="PF00188">
    <property type="entry name" value="CAP"/>
    <property type="match status" value="1"/>
</dbReference>
<dbReference type="SUPFAM" id="SSF55797">
    <property type="entry name" value="PR-1-like"/>
    <property type="match status" value="1"/>
</dbReference>
<reference evidence="3 4" key="1">
    <citation type="journal article" date="2018" name="PLoS Pathog.">
        <title>Evolution of structural diversity of trichothecenes, a family of toxins produced by plant pathogenic and entomopathogenic fungi.</title>
        <authorList>
            <person name="Proctor R.H."/>
            <person name="McCormick S.P."/>
            <person name="Kim H.S."/>
            <person name="Cardoza R.E."/>
            <person name="Stanley A.M."/>
            <person name="Lindo L."/>
            <person name="Kelly A."/>
            <person name="Brown D.W."/>
            <person name="Lee T."/>
            <person name="Vaughan M.M."/>
            <person name="Alexander N.J."/>
            <person name="Busman M."/>
            <person name="Gutierrez S."/>
        </authorList>
    </citation>
    <scope>NUCLEOTIDE SEQUENCE [LARGE SCALE GENOMIC DNA]</scope>
    <source>
        <strain evidence="3 4">NRRL 3299</strain>
    </source>
</reference>
<organism evidence="3 4">
    <name type="scientific">Fusarium sporotrichioides</name>
    <dbReference type="NCBI Taxonomy" id="5514"/>
    <lineage>
        <taxon>Eukaryota</taxon>
        <taxon>Fungi</taxon>
        <taxon>Dikarya</taxon>
        <taxon>Ascomycota</taxon>
        <taxon>Pezizomycotina</taxon>
        <taxon>Sordariomycetes</taxon>
        <taxon>Hypocreomycetidae</taxon>
        <taxon>Hypocreales</taxon>
        <taxon>Nectriaceae</taxon>
        <taxon>Fusarium</taxon>
    </lineage>
</organism>
<dbReference type="PANTHER" id="PTHR10334">
    <property type="entry name" value="CYSTEINE-RICH SECRETORY PROTEIN-RELATED"/>
    <property type="match status" value="1"/>
</dbReference>
<dbReference type="EMBL" id="PXOF01000079">
    <property type="protein sequence ID" value="RGP67560.1"/>
    <property type="molecule type" value="Genomic_DNA"/>
</dbReference>
<sequence length="276" mass="30131">MLLLQSSSFVSFFLALSSFSGVLAAPSSDKVADIDLTYGRDGDFGFLPALESDDSEKSTKAKISVENDYKVPSDSKPNYHVLAADTSFMQLGVDPVVCHAKGNETEEEDDDDDSDSKDKRSIFSKIFSRAVTSDQKAAFNLHNAARKKVKVAALKWSTQLEADALAYAKKIAKAGKMVHSDGKTRPGQGENLAYAWSSDGFKNPITAGTQSWLNEKKKYKGETIPKGNFSMYGHYTQCVWKKTTKVGIATAKDKKGAFYTVARYSPAGNVVGQKPY</sequence>